<feature type="region of interest" description="Disordered" evidence="1">
    <location>
        <begin position="115"/>
        <end position="144"/>
    </location>
</feature>
<keyword evidence="4" id="KW-1185">Reference proteome</keyword>
<evidence type="ECO:0000256" key="1">
    <source>
        <dbReference type="SAM" id="MobiDB-lite"/>
    </source>
</evidence>
<accession>A0A5B9VWX2</accession>
<dbReference type="AlphaFoldDB" id="A0A5B9VWX2"/>
<gene>
    <name evidence="3" type="ORF">OJF2_08410</name>
</gene>
<feature type="compositionally biased region" description="Basic and acidic residues" evidence="1">
    <location>
        <begin position="181"/>
        <end position="194"/>
    </location>
</feature>
<feature type="compositionally biased region" description="Basic and acidic residues" evidence="1">
    <location>
        <begin position="246"/>
        <end position="259"/>
    </location>
</feature>
<feature type="compositionally biased region" description="Basic and acidic residues" evidence="1">
    <location>
        <begin position="115"/>
        <end position="125"/>
    </location>
</feature>
<feature type="signal peptide" evidence="2">
    <location>
        <begin position="1"/>
        <end position="18"/>
    </location>
</feature>
<proteinExistence type="predicted"/>
<name>A0A5B9VWX2_9BACT</name>
<protein>
    <recommendedName>
        <fullName evidence="5">DUF4398 domain-containing protein</fullName>
    </recommendedName>
</protein>
<dbReference type="KEGG" id="agv:OJF2_08410"/>
<dbReference type="Proteomes" id="UP000324233">
    <property type="component" value="Chromosome"/>
</dbReference>
<feature type="compositionally biased region" description="Basic and acidic residues" evidence="1">
    <location>
        <begin position="219"/>
        <end position="237"/>
    </location>
</feature>
<dbReference type="EMBL" id="CP042997">
    <property type="protein sequence ID" value="QEH32371.1"/>
    <property type="molecule type" value="Genomic_DNA"/>
</dbReference>
<evidence type="ECO:0000313" key="4">
    <source>
        <dbReference type="Proteomes" id="UP000324233"/>
    </source>
</evidence>
<feature type="region of interest" description="Disordered" evidence="1">
    <location>
        <begin position="22"/>
        <end position="51"/>
    </location>
</feature>
<dbReference type="OrthoDB" id="291657at2"/>
<keyword evidence="2" id="KW-0732">Signal</keyword>
<evidence type="ECO:0000313" key="3">
    <source>
        <dbReference type="EMBL" id="QEH32371.1"/>
    </source>
</evidence>
<feature type="region of interest" description="Disordered" evidence="1">
    <location>
        <begin position="181"/>
        <end position="265"/>
    </location>
</feature>
<organism evidence="3 4">
    <name type="scientific">Aquisphaera giovannonii</name>
    <dbReference type="NCBI Taxonomy" id="406548"/>
    <lineage>
        <taxon>Bacteria</taxon>
        <taxon>Pseudomonadati</taxon>
        <taxon>Planctomycetota</taxon>
        <taxon>Planctomycetia</taxon>
        <taxon>Isosphaerales</taxon>
        <taxon>Isosphaeraceae</taxon>
        <taxon>Aquisphaera</taxon>
    </lineage>
</organism>
<evidence type="ECO:0008006" key="5">
    <source>
        <dbReference type="Google" id="ProtNLM"/>
    </source>
</evidence>
<feature type="chain" id="PRO_5022785690" description="DUF4398 domain-containing protein" evidence="2">
    <location>
        <begin position="19"/>
        <end position="265"/>
    </location>
</feature>
<sequence length="265" mass="29175" precursor="true">MMKLIAMGLSSLLGIGIAGFLGGPQPPDGPPTPPEKAKGKKGAPGDELRKTYDILRRVRSGSDGGRTEERIKDWTDRATELYRKALRAREDGERRRARELAVASHDLARVVDHARNAARLDRTDPDLPPPPEDDGPEDLSERTLRDLHHAYRRIKDADSYGSVPDSALYLRGARDLYNAARRDVEAGRTERGGELARAAEAMTHVPEHLANAGDPDGPPAKDEPPKKKFEEAKEKRGPRGLFDPPPPKEAERPGPRGRELPPPLD</sequence>
<evidence type="ECO:0000256" key="2">
    <source>
        <dbReference type="SAM" id="SignalP"/>
    </source>
</evidence>
<reference evidence="3 4" key="1">
    <citation type="submission" date="2019-08" db="EMBL/GenBank/DDBJ databases">
        <title>Deep-cultivation of Planctomycetes and their phenomic and genomic characterization uncovers novel biology.</title>
        <authorList>
            <person name="Wiegand S."/>
            <person name="Jogler M."/>
            <person name="Boedeker C."/>
            <person name="Pinto D."/>
            <person name="Vollmers J."/>
            <person name="Rivas-Marin E."/>
            <person name="Kohn T."/>
            <person name="Peeters S.H."/>
            <person name="Heuer A."/>
            <person name="Rast P."/>
            <person name="Oberbeckmann S."/>
            <person name="Bunk B."/>
            <person name="Jeske O."/>
            <person name="Meyerdierks A."/>
            <person name="Storesund J.E."/>
            <person name="Kallscheuer N."/>
            <person name="Luecker S."/>
            <person name="Lage O.M."/>
            <person name="Pohl T."/>
            <person name="Merkel B.J."/>
            <person name="Hornburger P."/>
            <person name="Mueller R.-W."/>
            <person name="Bruemmer F."/>
            <person name="Labrenz M."/>
            <person name="Spormann A.M."/>
            <person name="Op den Camp H."/>
            <person name="Overmann J."/>
            <person name="Amann R."/>
            <person name="Jetten M.S.M."/>
            <person name="Mascher T."/>
            <person name="Medema M.H."/>
            <person name="Devos D.P."/>
            <person name="Kaster A.-K."/>
            <person name="Ovreas L."/>
            <person name="Rohde M."/>
            <person name="Galperin M.Y."/>
            <person name="Jogler C."/>
        </authorList>
    </citation>
    <scope>NUCLEOTIDE SEQUENCE [LARGE SCALE GENOMIC DNA]</scope>
    <source>
        <strain evidence="3 4">OJF2</strain>
    </source>
</reference>
<dbReference type="RefSeq" id="WP_148591501.1">
    <property type="nucleotide sequence ID" value="NZ_CP042997.1"/>
</dbReference>
<feature type="compositionally biased region" description="Pro residues" evidence="1">
    <location>
        <begin position="24"/>
        <end position="34"/>
    </location>
</feature>